<dbReference type="InterPro" id="IPR006121">
    <property type="entry name" value="HMA_dom"/>
</dbReference>
<reference evidence="3 4" key="1">
    <citation type="journal article" date="2019" name="Int. J. Syst. Evol. Microbiol.">
        <title>The Global Catalogue of Microorganisms (GCM) 10K type strain sequencing project: providing services to taxonomists for standard genome sequencing and annotation.</title>
        <authorList>
            <consortium name="The Broad Institute Genomics Platform"/>
            <consortium name="The Broad Institute Genome Sequencing Center for Infectious Disease"/>
            <person name="Wu L."/>
            <person name="Ma J."/>
        </authorList>
    </citation>
    <scope>NUCLEOTIDE SEQUENCE [LARGE SCALE GENOMIC DNA]</scope>
    <source>
        <strain evidence="3 4">JCM 13584</strain>
    </source>
</reference>
<name>A0ABN2QTT9_9MICO</name>
<evidence type="ECO:0000259" key="2">
    <source>
        <dbReference type="PROSITE" id="PS50846"/>
    </source>
</evidence>
<dbReference type="Pfam" id="PF00403">
    <property type="entry name" value="HMA"/>
    <property type="match status" value="1"/>
</dbReference>
<comment type="caution">
    <text evidence="3">The sequence shown here is derived from an EMBL/GenBank/DDBJ whole genome shotgun (WGS) entry which is preliminary data.</text>
</comment>
<accession>A0ABN2QTT9</accession>
<protein>
    <submittedName>
        <fullName evidence="3">Heavy-metal-associated domain-containing protein</fullName>
    </submittedName>
</protein>
<dbReference type="Gene3D" id="3.30.70.100">
    <property type="match status" value="1"/>
</dbReference>
<dbReference type="PROSITE" id="PS50846">
    <property type="entry name" value="HMA_2"/>
    <property type="match status" value="1"/>
</dbReference>
<evidence type="ECO:0000313" key="4">
    <source>
        <dbReference type="Proteomes" id="UP001499954"/>
    </source>
</evidence>
<gene>
    <name evidence="3" type="ORF">GCM10009717_25460</name>
</gene>
<evidence type="ECO:0000313" key="3">
    <source>
        <dbReference type="EMBL" id="GAA1957934.1"/>
    </source>
</evidence>
<evidence type="ECO:0000256" key="1">
    <source>
        <dbReference type="ARBA" id="ARBA00022723"/>
    </source>
</evidence>
<dbReference type="CDD" id="cd00371">
    <property type="entry name" value="HMA"/>
    <property type="match status" value="1"/>
</dbReference>
<dbReference type="InterPro" id="IPR017969">
    <property type="entry name" value="Heavy-metal-associated_CS"/>
</dbReference>
<proteinExistence type="predicted"/>
<sequence length="81" mass="7976">MSTHDASVTTSTYGVAGMTCSHCVGAVTGELGRLDGVASVDVELVAGGVSRVTVQSSAALDADQVASAIDEAGYELADLAS</sequence>
<dbReference type="RefSeq" id="WP_157414105.1">
    <property type="nucleotide sequence ID" value="NZ_BAAAMK010000004.1"/>
</dbReference>
<dbReference type="InterPro" id="IPR036163">
    <property type="entry name" value="HMA_dom_sf"/>
</dbReference>
<keyword evidence="1" id="KW-0479">Metal-binding</keyword>
<organism evidence="3 4">
    <name type="scientific">Agromyces allii</name>
    <dbReference type="NCBI Taxonomy" id="393607"/>
    <lineage>
        <taxon>Bacteria</taxon>
        <taxon>Bacillati</taxon>
        <taxon>Actinomycetota</taxon>
        <taxon>Actinomycetes</taxon>
        <taxon>Micrococcales</taxon>
        <taxon>Microbacteriaceae</taxon>
        <taxon>Agromyces</taxon>
    </lineage>
</organism>
<dbReference type="EMBL" id="BAAAMK010000004">
    <property type="protein sequence ID" value="GAA1957934.1"/>
    <property type="molecule type" value="Genomic_DNA"/>
</dbReference>
<dbReference type="PROSITE" id="PS01047">
    <property type="entry name" value="HMA_1"/>
    <property type="match status" value="1"/>
</dbReference>
<dbReference type="SUPFAM" id="SSF55008">
    <property type="entry name" value="HMA, heavy metal-associated domain"/>
    <property type="match status" value="1"/>
</dbReference>
<dbReference type="Proteomes" id="UP001499954">
    <property type="component" value="Unassembled WGS sequence"/>
</dbReference>
<feature type="domain" description="HMA" evidence="2">
    <location>
        <begin position="9"/>
        <end position="77"/>
    </location>
</feature>
<keyword evidence="4" id="KW-1185">Reference proteome</keyword>